<name>A0A7J4IYF3_9ARCH</name>
<comment type="caution">
    <text evidence="2">The sequence shown here is derived from an EMBL/GenBank/DDBJ whole genome shotgun (WGS) entry which is preliminary data.</text>
</comment>
<evidence type="ECO:0000313" key="2">
    <source>
        <dbReference type="EMBL" id="HIH07986.1"/>
    </source>
</evidence>
<organism evidence="2 3">
    <name type="scientific">Candidatus Iainarchaeum sp</name>
    <dbReference type="NCBI Taxonomy" id="3101447"/>
    <lineage>
        <taxon>Archaea</taxon>
        <taxon>Candidatus Iainarchaeota</taxon>
        <taxon>Candidatus Iainarchaeia</taxon>
        <taxon>Candidatus Iainarchaeales</taxon>
        <taxon>Candidatus Iainarchaeaceae</taxon>
        <taxon>Candidatus Iainarchaeum</taxon>
    </lineage>
</organism>
<accession>A0A7J4IYF3</accession>
<dbReference type="Proteomes" id="UP000577419">
    <property type="component" value="Unassembled WGS sequence"/>
</dbReference>
<evidence type="ECO:0000313" key="3">
    <source>
        <dbReference type="Proteomes" id="UP000577419"/>
    </source>
</evidence>
<gene>
    <name evidence="2" type="ORF">HA237_01300</name>
</gene>
<dbReference type="AlphaFoldDB" id="A0A7J4IYF3"/>
<evidence type="ECO:0000259" key="1">
    <source>
        <dbReference type="Pfam" id="PF24839"/>
    </source>
</evidence>
<dbReference type="Pfam" id="PF24839">
    <property type="entry name" value="DUF7718"/>
    <property type="match status" value="1"/>
</dbReference>
<feature type="domain" description="DUF7718" evidence="1">
    <location>
        <begin position="3"/>
        <end position="102"/>
    </location>
</feature>
<dbReference type="InterPro" id="IPR056135">
    <property type="entry name" value="DUF7718"/>
</dbReference>
<reference evidence="3" key="1">
    <citation type="journal article" date="2020" name="bioRxiv">
        <title>A rank-normalized archaeal taxonomy based on genome phylogeny resolves widespread incomplete and uneven classifications.</title>
        <authorList>
            <person name="Rinke C."/>
            <person name="Chuvochina M."/>
            <person name="Mussig A.J."/>
            <person name="Chaumeil P.-A."/>
            <person name="Waite D.W."/>
            <person name="Whitman W.B."/>
            <person name="Parks D.H."/>
            <person name="Hugenholtz P."/>
        </authorList>
    </citation>
    <scope>NUCLEOTIDE SEQUENCE [LARGE SCALE GENOMIC DNA]</scope>
</reference>
<protein>
    <recommendedName>
        <fullName evidence="1">DUF7718 domain-containing protein</fullName>
    </recommendedName>
</protein>
<sequence length="106" mass="12920">MVKWKKFSIPLTPTDLLDVKLKIESNKVEGFALNYRTKIEEIFYEVYRVDTAHGFLHEQRYWITPEPIPIPMMGKNLNDIFNFYLDQIKDNFERYKKYYLDRMKMG</sequence>
<dbReference type="EMBL" id="DUFG01000008">
    <property type="protein sequence ID" value="HIH07986.1"/>
    <property type="molecule type" value="Genomic_DNA"/>
</dbReference>
<proteinExistence type="predicted"/>